<evidence type="ECO:0000313" key="3">
    <source>
        <dbReference type="EMBL" id="MCI43543.1"/>
    </source>
</evidence>
<protein>
    <submittedName>
        <fullName evidence="3">Eukaryotic translation initiation factor 2D-like</fullName>
    </submittedName>
</protein>
<reference evidence="3 4" key="1">
    <citation type="journal article" date="2018" name="Front. Plant Sci.">
        <title>Red Clover (Trifolium pratense) and Zigzag Clover (T. medium) - A Picture of Genomic Similarities and Differences.</title>
        <authorList>
            <person name="Dluhosova J."/>
            <person name="Istvanek J."/>
            <person name="Nedelnik J."/>
            <person name="Repkova J."/>
        </authorList>
    </citation>
    <scope>NUCLEOTIDE SEQUENCE [LARGE SCALE GENOMIC DNA]</scope>
    <source>
        <strain evidence="4">cv. 10/8</strain>
        <tissue evidence="3">Leaf</tissue>
    </source>
</reference>
<feature type="domain" description="Pre-PUA" evidence="2">
    <location>
        <begin position="2"/>
        <end position="49"/>
    </location>
</feature>
<dbReference type="PANTHER" id="PTHR12217:SF4">
    <property type="entry name" value="EUKARYOTIC TRANSLATION INITIATION FACTOR 2D"/>
    <property type="match status" value="1"/>
</dbReference>
<name>A0A392S3R0_9FABA</name>
<keyword evidence="3" id="KW-0396">Initiation factor</keyword>
<sequence>MFKKAVEAKSQQRLSGADRKKLKRTVKDKFPRASDSDLDTLLPPKLSIKYQ</sequence>
<dbReference type="GO" id="GO:0001731">
    <property type="term" value="P:formation of translation preinitiation complex"/>
    <property type="evidence" value="ECO:0007669"/>
    <property type="project" value="InterPro"/>
</dbReference>
<dbReference type="InterPro" id="IPR041366">
    <property type="entry name" value="Pre-PUA"/>
</dbReference>
<dbReference type="AlphaFoldDB" id="A0A392S3R0"/>
<dbReference type="Proteomes" id="UP000265520">
    <property type="component" value="Unassembled WGS sequence"/>
</dbReference>
<evidence type="ECO:0000259" key="2">
    <source>
        <dbReference type="Pfam" id="PF17832"/>
    </source>
</evidence>
<accession>A0A392S3R0</accession>
<dbReference type="GO" id="GO:0003743">
    <property type="term" value="F:translation initiation factor activity"/>
    <property type="evidence" value="ECO:0007669"/>
    <property type="project" value="UniProtKB-KW"/>
</dbReference>
<keyword evidence="4" id="KW-1185">Reference proteome</keyword>
<dbReference type="Gene3D" id="3.10.400.20">
    <property type="match status" value="1"/>
</dbReference>
<dbReference type="PANTHER" id="PTHR12217">
    <property type="entry name" value="EUKARYOTIC TRANSLATION INITIATION FACTOR 2D"/>
    <property type="match status" value="1"/>
</dbReference>
<evidence type="ECO:0000256" key="1">
    <source>
        <dbReference type="SAM" id="MobiDB-lite"/>
    </source>
</evidence>
<organism evidence="3 4">
    <name type="scientific">Trifolium medium</name>
    <dbReference type="NCBI Taxonomy" id="97028"/>
    <lineage>
        <taxon>Eukaryota</taxon>
        <taxon>Viridiplantae</taxon>
        <taxon>Streptophyta</taxon>
        <taxon>Embryophyta</taxon>
        <taxon>Tracheophyta</taxon>
        <taxon>Spermatophyta</taxon>
        <taxon>Magnoliopsida</taxon>
        <taxon>eudicotyledons</taxon>
        <taxon>Gunneridae</taxon>
        <taxon>Pentapetalae</taxon>
        <taxon>rosids</taxon>
        <taxon>fabids</taxon>
        <taxon>Fabales</taxon>
        <taxon>Fabaceae</taxon>
        <taxon>Papilionoideae</taxon>
        <taxon>50 kb inversion clade</taxon>
        <taxon>NPAAA clade</taxon>
        <taxon>Hologalegina</taxon>
        <taxon>IRL clade</taxon>
        <taxon>Trifolieae</taxon>
        <taxon>Trifolium</taxon>
    </lineage>
</organism>
<dbReference type="Pfam" id="PF17832">
    <property type="entry name" value="Pre-PUA"/>
    <property type="match status" value="1"/>
</dbReference>
<feature type="compositionally biased region" description="Basic and acidic residues" evidence="1">
    <location>
        <begin position="25"/>
        <end position="35"/>
    </location>
</feature>
<keyword evidence="3" id="KW-0648">Protein biosynthesis</keyword>
<dbReference type="EMBL" id="LXQA010318789">
    <property type="protein sequence ID" value="MCI43543.1"/>
    <property type="molecule type" value="Genomic_DNA"/>
</dbReference>
<proteinExistence type="predicted"/>
<feature type="region of interest" description="Disordered" evidence="1">
    <location>
        <begin position="1"/>
        <end position="41"/>
    </location>
</feature>
<dbReference type="InterPro" id="IPR039757">
    <property type="entry name" value="EIF2D"/>
</dbReference>
<evidence type="ECO:0000313" key="4">
    <source>
        <dbReference type="Proteomes" id="UP000265520"/>
    </source>
</evidence>
<comment type="caution">
    <text evidence="3">The sequence shown here is derived from an EMBL/GenBank/DDBJ whole genome shotgun (WGS) entry which is preliminary data.</text>
</comment>